<dbReference type="AlphaFoldDB" id="A0A0A9EXM7"/>
<protein>
    <submittedName>
        <fullName evidence="2">Scpl35</fullName>
    </submittedName>
</protein>
<name>A0A0A9EXM7_ARUDO</name>
<reference evidence="2" key="1">
    <citation type="submission" date="2014-09" db="EMBL/GenBank/DDBJ databases">
        <authorList>
            <person name="Magalhaes I.L.F."/>
            <person name="Oliveira U."/>
            <person name="Santos F.R."/>
            <person name="Vidigal T.H.D.A."/>
            <person name="Brescovit A.D."/>
            <person name="Santos A.J."/>
        </authorList>
    </citation>
    <scope>NUCLEOTIDE SEQUENCE</scope>
    <source>
        <tissue evidence="2">Shoot tissue taken approximately 20 cm above the soil surface</tissue>
    </source>
</reference>
<dbReference type="EMBL" id="GBRH01197093">
    <property type="protein sequence ID" value="JAE00803.1"/>
    <property type="molecule type" value="Transcribed_RNA"/>
</dbReference>
<feature type="region of interest" description="Disordered" evidence="1">
    <location>
        <begin position="1"/>
        <end position="99"/>
    </location>
</feature>
<reference evidence="2" key="2">
    <citation type="journal article" date="2015" name="Data Brief">
        <title>Shoot transcriptome of the giant reed, Arundo donax.</title>
        <authorList>
            <person name="Barrero R.A."/>
            <person name="Guerrero F.D."/>
            <person name="Moolhuijzen P."/>
            <person name="Goolsby J.A."/>
            <person name="Tidwell J."/>
            <person name="Bellgard S.E."/>
            <person name="Bellgard M.I."/>
        </authorList>
    </citation>
    <scope>NUCLEOTIDE SEQUENCE</scope>
    <source>
        <tissue evidence="2">Shoot tissue taken approximately 20 cm above the soil surface</tissue>
    </source>
</reference>
<evidence type="ECO:0000313" key="2">
    <source>
        <dbReference type="EMBL" id="JAE00803.1"/>
    </source>
</evidence>
<evidence type="ECO:0000256" key="1">
    <source>
        <dbReference type="SAM" id="MobiDB-lite"/>
    </source>
</evidence>
<organism evidence="2">
    <name type="scientific">Arundo donax</name>
    <name type="common">Giant reed</name>
    <name type="synonym">Donax arundinaceus</name>
    <dbReference type="NCBI Taxonomy" id="35708"/>
    <lineage>
        <taxon>Eukaryota</taxon>
        <taxon>Viridiplantae</taxon>
        <taxon>Streptophyta</taxon>
        <taxon>Embryophyta</taxon>
        <taxon>Tracheophyta</taxon>
        <taxon>Spermatophyta</taxon>
        <taxon>Magnoliopsida</taxon>
        <taxon>Liliopsida</taxon>
        <taxon>Poales</taxon>
        <taxon>Poaceae</taxon>
        <taxon>PACMAD clade</taxon>
        <taxon>Arundinoideae</taxon>
        <taxon>Arundineae</taxon>
        <taxon>Arundo</taxon>
    </lineage>
</organism>
<proteinExistence type="predicted"/>
<feature type="compositionally biased region" description="Basic residues" evidence="1">
    <location>
        <begin position="83"/>
        <end position="97"/>
    </location>
</feature>
<sequence length="146" mass="16125">MSPRPCKSPKANRLPRAEHTTTQARTAVAHRNDHGHGHGIAHVLPSHSVLHGVSRDRRRSMAPAAGGRPRDRPARATAGRVQALRRLRRRRPGRRRQGPVLLVLRGRARAGQEAPPALAQRRARMLLCRLRCCPGAGPVPGQELRH</sequence>
<accession>A0A0A9EXM7</accession>